<dbReference type="GO" id="GO:0006310">
    <property type="term" value="P:DNA recombination"/>
    <property type="evidence" value="ECO:0007669"/>
    <property type="project" value="InterPro"/>
</dbReference>
<dbReference type="PANTHER" id="PTHR11059">
    <property type="entry name" value="DNA REPAIR PROTEIN RECN"/>
    <property type="match status" value="1"/>
</dbReference>
<comment type="function">
    <text evidence="1 9">May be involved in recombinational repair of damaged DNA.</text>
</comment>
<evidence type="ECO:0000313" key="13">
    <source>
        <dbReference type="Proteomes" id="UP000223828"/>
    </source>
</evidence>
<dbReference type="InterPro" id="IPR027417">
    <property type="entry name" value="P-loop_NTPase"/>
</dbReference>
<proteinExistence type="inferred from homology"/>
<dbReference type="Proteomes" id="UP000223828">
    <property type="component" value="Unassembled WGS sequence"/>
</dbReference>
<accession>A0A2C6WNY4</accession>
<dbReference type="RefSeq" id="WP_099090224.1">
    <property type="nucleotide sequence ID" value="NZ_MRZN01000008.1"/>
</dbReference>
<dbReference type="CDD" id="cd03241">
    <property type="entry name" value="ABC_RecN"/>
    <property type="match status" value="2"/>
</dbReference>
<evidence type="ECO:0000256" key="5">
    <source>
        <dbReference type="ARBA" id="ARBA00022763"/>
    </source>
</evidence>
<dbReference type="Gene3D" id="3.40.50.300">
    <property type="entry name" value="P-loop containing nucleotide triphosphate hydrolases"/>
    <property type="match status" value="2"/>
</dbReference>
<name>A0A2C6WNY4_9STAP</name>
<dbReference type="SUPFAM" id="SSF52540">
    <property type="entry name" value="P-loop containing nucleoside triphosphate hydrolases"/>
    <property type="match status" value="2"/>
</dbReference>
<dbReference type="FunFam" id="3.40.50.300:FF:000319">
    <property type="entry name" value="DNA repair protein RecN"/>
    <property type="match status" value="1"/>
</dbReference>
<dbReference type="NCBIfam" id="TIGR00634">
    <property type="entry name" value="recN"/>
    <property type="match status" value="1"/>
</dbReference>
<dbReference type="FunFam" id="3.40.50.300:FF:000356">
    <property type="entry name" value="DNA repair protein RecN"/>
    <property type="match status" value="1"/>
</dbReference>
<dbReference type="GO" id="GO:0005524">
    <property type="term" value="F:ATP binding"/>
    <property type="evidence" value="ECO:0007669"/>
    <property type="project" value="UniProtKB-KW"/>
</dbReference>
<dbReference type="InterPro" id="IPR004604">
    <property type="entry name" value="DNA_recomb/repair_RecN"/>
</dbReference>
<evidence type="ECO:0000256" key="1">
    <source>
        <dbReference type="ARBA" id="ARBA00003618"/>
    </source>
</evidence>
<evidence type="ECO:0000256" key="9">
    <source>
        <dbReference type="PIRNR" id="PIRNR003128"/>
    </source>
</evidence>
<reference evidence="13" key="1">
    <citation type="submission" date="2017-10" db="EMBL/GenBank/DDBJ databases">
        <title>Staphylococcus edaphicus sp. nov., isolated in Antarctica, harbouring mecC gene and genomic islands essential in adaptation to extreme environment.</title>
        <authorList>
            <person name="Pantucek R."/>
            <person name="Sedlacek I."/>
            <person name="Indrakova A."/>
            <person name="Vrbovska V."/>
            <person name="Maslanova I."/>
            <person name="Kovarovic V."/>
            <person name="Svec P."/>
            <person name="Kralova S."/>
            <person name="Kristofova L."/>
            <person name="Keklakova J."/>
            <person name="Petras P."/>
            <person name="Doskar J."/>
        </authorList>
    </citation>
    <scope>NUCLEOTIDE SEQUENCE [LARGE SCALE GENOMIC DNA]</scope>
    <source>
        <strain evidence="13">CCM 5085</strain>
    </source>
</reference>
<organism evidence="12 13">
    <name type="scientific">Staphylococcus edaphicus</name>
    <dbReference type="NCBI Taxonomy" id="1955013"/>
    <lineage>
        <taxon>Bacteria</taxon>
        <taxon>Bacillati</taxon>
        <taxon>Bacillota</taxon>
        <taxon>Bacilli</taxon>
        <taxon>Bacillales</taxon>
        <taxon>Staphylococcaceae</taxon>
        <taxon>Staphylococcus</taxon>
    </lineage>
</organism>
<evidence type="ECO:0000256" key="10">
    <source>
        <dbReference type="SAM" id="Coils"/>
    </source>
</evidence>
<keyword evidence="6" id="KW-0067">ATP-binding</keyword>
<keyword evidence="7 9" id="KW-0234">DNA repair</keyword>
<evidence type="ECO:0000256" key="4">
    <source>
        <dbReference type="ARBA" id="ARBA00022741"/>
    </source>
</evidence>
<dbReference type="AlphaFoldDB" id="A0A2C6WNY4"/>
<keyword evidence="10" id="KW-0175">Coiled coil</keyword>
<dbReference type="GO" id="GO:0043590">
    <property type="term" value="C:bacterial nucleoid"/>
    <property type="evidence" value="ECO:0007669"/>
    <property type="project" value="TreeGrafter"/>
</dbReference>
<dbReference type="Pfam" id="PF02463">
    <property type="entry name" value="SMC_N"/>
    <property type="match status" value="1"/>
</dbReference>
<dbReference type="GO" id="GO:0009432">
    <property type="term" value="P:SOS response"/>
    <property type="evidence" value="ECO:0007669"/>
    <property type="project" value="TreeGrafter"/>
</dbReference>
<evidence type="ECO:0000313" key="12">
    <source>
        <dbReference type="EMBL" id="PHK49785.1"/>
    </source>
</evidence>
<keyword evidence="4" id="KW-0547">Nucleotide-binding</keyword>
<keyword evidence="5 9" id="KW-0227">DNA damage</keyword>
<evidence type="ECO:0000259" key="11">
    <source>
        <dbReference type="Pfam" id="PF02463"/>
    </source>
</evidence>
<dbReference type="PANTHER" id="PTHR11059:SF0">
    <property type="entry name" value="DNA REPAIR PROTEIN RECN"/>
    <property type="match status" value="1"/>
</dbReference>
<dbReference type="EMBL" id="MRZN01000008">
    <property type="protein sequence ID" value="PHK49785.1"/>
    <property type="molecule type" value="Genomic_DNA"/>
</dbReference>
<evidence type="ECO:0000256" key="7">
    <source>
        <dbReference type="ARBA" id="ARBA00023204"/>
    </source>
</evidence>
<feature type="domain" description="RecF/RecN/SMC N-terminal" evidence="11">
    <location>
        <begin position="1"/>
        <end position="508"/>
    </location>
</feature>
<dbReference type="GO" id="GO:0006281">
    <property type="term" value="P:DNA repair"/>
    <property type="evidence" value="ECO:0007669"/>
    <property type="project" value="UniProtKB-KW"/>
</dbReference>
<dbReference type="InterPro" id="IPR003395">
    <property type="entry name" value="RecF/RecN/SMC_N"/>
</dbReference>
<comment type="similarity">
    <text evidence="2 9">Belongs to the RecN family.</text>
</comment>
<evidence type="ECO:0000256" key="8">
    <source>
        <dbReference type="ARBA" id="ARBA00033408"/>
    </source>
</evidence>
<dbReference type="PIRSF" id="PIRSF003128">
    <property type="entry name" value="RecN"/>
    <property type="match status" value="1"/>
</dbReference>
<evidence type="ECO:0000256" key="3">
    <source>
        <dbReference type="ARBA" id="ARBA00021315"/>
    </source>
</evidence>
<evidence type="ECO:0000256" key="6">
    <source>
        <dbReference type="ARBA" id="ARBA00022840"/>
    </source>
</evidence>
<protein>
    <recommendedName>
        <fullName evidence="3 9">DNA repair protein RecN</fullName>
    </recommendedName>
    <alternativeName>
        <fullName evidence="8 9">Recombination protein N</fullName>
    </alternativeName>
</protein>
<comment type="caution">
    <text evidence="12">The sequence shown here is derived from an EMBL/GenBank/DDBJ whole genome shotgun (WGS) entry which is preliminary data.</text>
</comment>
<sequence length="560" mass="64195">MLQTLSIKQFAIIDELEVHFGDGLTVLSGETGAGKSIIIDAIGQLIGMRASSNYVRHGEKKAIIEGIFDIDESKEAISILEALDIDIDEDFLLVKREIFSTGKSLCRVNNQIVTLQDLRKIMQELLDIHGQHETQTLLKQRYHLQLLDNYAEDKYKDLLDKYISTFDQYHAKKKELEALESADQALLQRLDLLKFQYEELQEAHLVEGEVKQLETDIKRIQNSENLSLALNNAHLTLTDEHAITDRLYELSNQLQAINQILPEKYDSLKEEVDQFYYTLEDAKHQLYDELTNTEFDEQYLNELESRMNVLNDLKRKYGKDVNELMIYQSKLASEIDKIENYEESTSQLRQEIESLYDEVIHLGKQLSKERRDVAQTLRAHIVEEIQNLQMKDANLEISFKPLDTPNREGVEFVEFLISPNKGEPLKSLNKIASGGELSRIMLALKSIFVKTRGQTAILFDEVDSGVSGQAAQKMAEKMKDLATYIQVICISHLPQVATMSDHHLFISKNTSEDRTTTHVQALSGEERVTEIARMISGASVTELTRQNAKEMIEQNQRLRK</sequence>
<feature type="coiled-coil region" evidence="10">
    <location>
        <begin position="300"/>
        <end position="358"/>
    </location>
</feature>
<gene>
    <name evidence="12" type="primary">recN</name>
    <name evidence="12" type="ORF">BTJ66_06840</name>
</gene>
<dbReference type="OrthoDB" id="9806954at2"/>
<evidence type="ECO:0000256" key="2">
    <source>
        <dbReference type="ARBA" id="ARBA00009441"/>
    </source>
</evidence>